<accession>A0ABS4F2C2</accession>
<proteinExistence type="predicted"/>
<dbReference type="InterPro" id="IPR009057">
    <property type="entry name" value="Homeodomain-like_sf"/>
</dbReference>
<evidence type="ECO:0000313" key="1">
    <source>
        <dbReference type="EMBL" id="MBP1890382.1"/>
    </source>
</evidence>
<keyword evidence="2" id="KW-1185">Reference proteome</keyword>
<name>A0ABS4F2C2_9CLOT</name>
<comment type="caution">
    <text evidence="1">The sequence shown here is derived from an EMBL/GenBank/DDBJ whole genome shotgun (WGS) entry which is preliminary data.</text>
</comment>
<organism evidence="1 2">
    <name type="scientific">Clostridium moniliforme</name>
    <dbReference type="NCBI Taxonomy" id="39489"/>
    <lineage>
        <taxon>Bacteria</taxon>
        <taxon>Bacillati</taxon>
        <taxon>Bacillota</taxon>
        <taxon>Clostridia</taxon>
        <taxon>Eubacteriales</taxon>
        <taxon>Clostridiaceae</taxon>
        <taxon>Clostridium</taxon>
    </lineage>
</organism>
<protein>
    <submittedName>
        <fullName evidence="1">Transposase-like protein</fullName>
    </submittedName>
</protein>
<dbReference type="EMBL" id="JAGGJZ010000006">
    <property type="protein sequence ID" value="MBP1890382.1"/>
    <property type="molecule type" value="Genomic_DNA"/>
</dbReference>
<dbReference type="Proteomes" id="UP000783390">
    <property type="component" value="Unassembled WGS sequence"/>
</dbReference>
<dbReference type="RefSeq" id="WP_209797302.1">
    <property type="nucleotide sequence ID" value="NZ_JAGGJZ010000006.1"/>
</dbReference>
<reference evidence="1 2" key="1">
    <citation type="submission" date="2021-03" db="EMBL/GenBank/DDBJ databases">
        <title>Genomic Encyclopedia of Type Strains, Phase IV (KMG-IV): sequencing the most valuable type-strain genomes for metagenomic binning, comparative biology and taxonomic classification.</title>
        <authorList>
            <person name="Goeker M."/>
        </authorList>
    </citation>
    <scope>NUCLEOTIDE SEQUENCE [LARGE SCALE GENOMIC DNA]</scope>
    <source>
        <strain evidence="1 2">DSM 3984</strain>
    </source>
</reference>
<gene>
    <name evidence="1" type="ORF">J2Z53_001977</name>
</gene>
<evidence type="ECO:0000313" key="2">
    <source>
        <dbReference type="Proteomes" id="UP000783390"/>
    </source>
</evidence>
<dbReference type="Gene3D" id="1.10.10.60">
    <property type="entry name" value="Homeodomain-like"/>
    <property type="match status" value="1"/>
</dbReference>
<dbReference type="SUPFAM" id="SSF46689">
    <property type="entry name" value="Homeodomain-like"/>
    <property type="match status" value="1"/>
</dbReference>
<sequence>MISIEKKKKIIEKFKNNDNKNISKVARHFNVSRSFAWKLLKENKLI</sequence>